<dbReference type="InterPro" id="IPR036237">
    <property type="entry name" value="Xyl_isomerase-like_sf"/>
</dbReference>
<organism evidence="2 3">
    <name type="scientific">Fodinibius sediminis</name>
    <dbReference type="NCBI Taxonomy" id="1214077"/>
    <lineage>
        <taxon>Bacteria</taxon>
        <taxon>Pseudomonadati</taxon>
        <taxon>Balneolota</taxon>
        <taxon>Balneolia</taxon>
        <taxon>Balneolales</taxon>
        <taxon>Balneolaceae</taxon>
        <taxon>Fodinibius</taxon>
    </lineage>
</organism>
<dbReference type="PANTHER" id="PTHR12110">
    <property type="entry name" value="HYDROXYPYRUVATE ISOMERASE"/>
    <property type="match status" value="1"/>
</dbReference>
<gene>
    <name evidence="2" type="ORF">SAMN06265218_1148</name>
</gene>
<accession>A0A521E7T7</accession>
<proteinExistence type="predicted"/>
<evidence type="ECO:0000259" key="1">
    <source>
        <dbReference type="Pfam" id="PF01261"/>
    </source>
</evidence>
<dbReference type="SUPFAM" id="SSF51658">
    <property type="entry name" value="Xylose isomerase-like"/>
    <property type="match status" value="1"/>
</dbReference>
<name>A0A521E7T7_9BACT</name>
<keyword evidence="3" id="KW-1185">Reference proteome</keyword>
<dbReference type="RefSeq" id="WP_142715356.1">
    <property type="nucleotide sequence ID" value="NZ_FXTH01000014.1"/>
</dbReference>
<dbReference type="Pfam" id="PF01261">
    <property type="entry name" value="AP_endonuc_2"/>
    <property type="match status" value="1"/>
</dbReference>
<feature type="domain" description="Xylose isomerase-like TIM barrel" evidence="1">
    <location>
        <begin position="56"/>
        <end position="286"/>
    </location>
</feature>
<dbReference type="InterPro" id="IPR050312">
    <property type="entry name" value="IolE/XylAMocC-like"/>
</dbReference>
<evidence type="ECO:0000313" key="3">
    <source>
        <dbReference type="Proteomes" id="UP000317593"/>
    </source>
</evidence>
<dbReference type="GO" id="GO:0016853">
    <property type="term" value="F:isomerase activity"/>
    <property type="evidence" value="ECO:0007669"/>
    <property type="project" value="UniProtKB-KW"/>
</dbReference>
<evidence type="ECO:0000313" key="2">
    <source>
        <dbReference type="EMBL" id="SMO80003.1"/>
    </source>
</evidence>
<dbReference type="Proteomes" id="UP000317593">
    <property type="component" value="Unassembled WGS sequence"/>
</dbReference>
<sequence>MVTRIIIGISVFLLTSIINPVTTSVQAQAQEQLLPDPGVVSYSFRHQFEEDVAGTLDLIKDMGVTNIEFSSLFGKTAQELRAMLDERGLICTSYGVGYDDLVDNTAQVARDAHTLGADYVRIAWIPHESPFSIEDAKRAAEDFNRAGMALKKEGLSFAYHNHGYEFRPYEDGTLFDYLVQHTNPEYVGFEMDLLWVAHPGADPVDLLNKYPNRFILMHLKDLKKGVEGDFSGSAPHEYDVRLGTGQIDFPAVLKAAQDTNIEYFYIEDESDAVVRRVPESIEYLKSLTK</sequence>
<dbReference type="PANTHER" id="PTHR12110:SF41">
    <property type="entry name" value="INOSOSE DEHYDRATASE"/>
    <property type="match status" value="1"/>
</dbReference>
<dbReference type="OrthoDB" id="9798407at2"/>
<dbReference type="Gene3D" id="3.20.20.150">
    <property type="entry name" value="Divalent-metal-dependent TIM barrel enzymes"/>
    <property type="match status" value="1"/>
</dbReference>
<keyword evidence="2" id="KW-0413">Isomerase</keyword>
<protein>
    <submittedName>
        <fullName evidence="2">Sugar phosphate isomerase/epimerase</fullName>
    </submittedName>
</protein>
<dbReference type="EMBL" id="FXTH01000014">
    <property type="protein sequence ID" value="SMO80003.1"/>
    <property type="molecule type" value="Genomic_DNA"/>
</dbReference>
<dbReference type="InterPro" id="IPR013022">
    <property type="entry name" value="Xyl_isomerase-like_TIM-brl"/>
</dbReference>
<reference evidence="2 3" key="1">
    <citation type="submission" date="2017-05" db="EMBL/GenBank/DDBJ databases">
        <authorList>
            <person name="Varghese N."/>
            <person name="Submissions S."/>
        </authorList>
    </citation>
    <scope>NUCLEOTIDE SEQUENCE [LARGE SCALE GENOMIC DNA]</scope>
    <source>
        <strain evidence="2 3">DSM 21194</strain>
    </source>
</reference>
<dbReference type="AlphaFoldDB" id="A0A521E7T7"/>